<dbReference type="InterPro" id="IPR029058">
    <property type="entry name" value="AB_hydrolase_fold"/>
</dbReference>
<dbReference type="EMBL" id="JAJJHW010000095">
    <property type="protein sequence ID" value="KAH8387578.1"/>
    <property type="molecule type" value="Genomic_DNA"/>
</dbReference>
<comment type="function">
    <text evidence="10">Involved in inositol deacylation of GPI-anchored proteins which plays important roles in the quality control and ER-associated degradation of GPI-anchored proteins.</text>
</comment>
<evidence type="ECO:0000259" key="13">
    <source>
        <dbReference type="Pfam" id="PF07819"/>
    </source>
</evidence>
<accession>A0AAD4KCA3</accession>
<feature type="region of interest" description="Disordered" evidence="11">
    <location>
        <begin position="820"/>
        <end position="874"/>
    </location>
</feature>
<dbReference type="Pfam" id="PF07819">
    <property type="entry name" value="PGAP1"/>
    <property type="match status" value="1"/>
</dbReference>
<evidence type="ECO:0000256" key="10">
    <source>
        <dbReference type="RuleBase" id="RU365011"/>
    </source>
</evidence>
<evidence type="ECO:0000256" key="12">
    <source>
        <dbReference type="SAM" id="SignalP"/>
    </source>
</evidence>
<keyword evidence="6 10" id="KW-0256">Endoplasmic reticulum</keyword>
<keyword evidence="3 10" id="KW-0813">Transport</keyword>
<feature type="transmembrane region" description="Helical" evidence="10">
    <location>
        <begin position="950"/>
        <end position="969"/>
    </location>
</feature>
<evidence type="ECO:0000256" key="9">
    <source>
        <dbReference type="ARBA" id="ARBA00023136"/>
    </source>
</evidence>
<name>A0AAD4KCA3_9MUSC</name>
<dbReference type="Pfam" id="PF24660">
    <property type="entry name" value="PGAP1_3rd"/>
    <property type="match status" value="1"/>
</dbReference>
<dbReference type="GO" id="GO:0005789">
    <property type="term" value="C:endoplasmic reticulum membrane"/>
    <property type="evidence" value="ECO:0007669"/>
    <property type="project" value="UniProtKB-SubCell"/>
</dbReference>
<dbReference type="EC" id="3.1.-.-" evidence="10"/>
<comment type="subcellular location">
    <subcellularLocation>
        <location evidence="1">Endoplasmic reticulum membrane</location>
        <topology evidence="1">Multi-pass membrane protein</topology>
    </subcellularLocation>
</comment>
<organism evidence="14 15">
    <name type="scientific">Drosophila rubida</name>
    <dbReference type="NCBI Taxonomy" id="30044"/>
    <lineage>
        <taxon>Eukaryota</taxon>
        <taxon>Metazoa</taxon>
        <taxon>Ecdysozoa</taxon>
        <taxon>Arthropoda</taxon>
        <taxon>Hexapoda</taxon>
        <taxon>Insecta</taxon>
        <taxon>Pterygota</taxon>
        <taxon>Neoptera</taxon>
        <taxon>Endopterygota</taxon>
        <taxon>Diptera</taxon>
        <taxon>Brachycera</taxon>
        <taxon>Muscomorpha</taxon>
        <taxon>Ephydroidea</taxon>
        <taxon>Drosophilidae</taxon>
        <taxon>Drosophila</taxon>
    </lineage>
</organism>
<feature type="transmembrane region" description="Helical" evidence="10">
    <location>
        <begin position="923"/>
        <end position="943"/>
    </location>
</feature>
<feature type="transmembrane region" description="Helical" evidence="10">
    <location>
        <begin position="707"/>
        <end position="731"/>
    </location>
</feature>
<dbReference type="GO" id="GO:0050185">
    <property type="term" value="F:phosphatidylinositol deacylase activity"/>
    <property type="evidence" value="ECO:0007669"/>
    <property type="project" value="TreeGrafter"/>
</dbReference>
<comment type="caution">
    <text evidence="14">The sequence shown here is derived from an EMBL/GenBank/DDBJ whole genome shotgun (WGS) entry which is preliminary data.</text>
</comment>
<evidence type="ECO:0000313" key="14">
    <source>
        <dbReference type="EMBL" id="KAH8387578.1"/>
    </source>
</evidence>
<keyword evidence="9 10" id="KW-0472">Membrane</keyword>
<feature type="domain" description="GPI inositol-deacylase PGAP1-like alpha/beta" evidence="13">
    <location>
        <begin position="79"/>
        <end position="321"/>
    </location>
</feature>
<feature type="compositionally biased region" description="Acidic residues" evidence="11">
    <location>
        <begin position="839"/>
        <end position="861"/>
    </location>
</feature>
<evidence type="ECO:0000256" key="6">
    <source>
        <dbReference type="ARBA" id="ARBA00022824"/>
    </source>
</evidence>
<dbReference type="InterPro" id="IPR012908">
    <property type="entry name" value="PGAP1-ab_dom-like"/>
</dbReference>
<protein>
    <recommendedName>
        <fullName evidence="10">GPI inositol-deacylase</fullName>
        <ecNumber evidence="10">3.1.-.-</ecNumber>
    </recommendedName>
</protein>
<comment type="caution">
    <text evidence="10">Lacks conserved residue(s) required for the propagation of feature annotation.</text>
</comment>
<dbReference type="Gene3D" id="3.40.50.1820">
    <property type="entry name" value="alpha/beta hydrolase"/>
    <property type="match status" value="1"/>
</dbReference>
<dbReference type="AlphaFoldDB" id="A0AAD4KCA3"/>
<reference evidence="14" key="1">
    <citation type="journal article" date="2021" name="Mol. Ecol. Resour.">
        <title>Phylogenomic analyses of the genus Drosophila reveals genomic signals of climate adaptation.</title>
        <authorList>
            <person name="Li F."/>
            <person name="Rane R.V."/>
            <person name="Luria V."/>
            <person name="Xiong Z."/>
            <person name="Chen J."/>
            <person name="Li Z."/>
            <person name="Catullo R.A."/>
            <person name="Griffin P.C."/>
            <person name="Schiffer M."/>
            <person name="Pearce S."/>
            <person name="Lee S.F."/>
            <person name="McElroy K."/>
            <person name="Stocker A."/>
            <person name="Shirriffs J."/>
            <person name="Cockerell F."/>
            <person name="Coppin C."/>
            <person name="Sgro C.M."/>
            <person name="Karger A."/>
            <person name="Cain J.W."/>
            <person name="Weber J.A."/>
            <person name="Santpere G."/>
            <person name="Kirschner M.W."/>
            <person name="Hoffmann A.A."/>
            <person name="Oakeshott J.G."/>
            <person name="Zhang G."/>
        </authorList>
    </citation>
    <scope>NUCLEOTIDE SEQUENCE</scope>
    <source>
        <strain evidence="14">BGI-SZ-2011g</strain>
    </source>
</reference>
<gene>
    <name evidence="14" type="ORF">KR093_008060</name>
</gene>
<dbReference type="InterPro" id="IPR039529">
    <property type="entry name" value="PGAP1/BST1"/>
</dbReference>
<dbReference type="GO" id="GO:0015031">
    <property type="term" value="P:protein transport"/>
    <property type="evidence" value="ECO:0007669"/>
    <property type="project" value="UniProtKB-KW"/>
</dbReference>
<evidence type="ECO:0000313" key="15">
    <source>
        <dbReference type="Proteomes" id="UP001200034"/>
    </source>
</evidence>
<evidence type="ECO:0000256" key="2">
    <source>
        <dbReference type="ARBA" id="ARBA00006931"/>
    </source>
</evidence>
<dbReference type="GO" id="GO:0006888">
    <property type="term" value="P:endoplasmic reticulum to Golgi vesicle-mediated transport"/>
    <property type="evidence" value="ECO:0007669"/>
    <property type="project" value="TreeGrafter"/>
</dbReference>
<keyword evidence="7 10" id="KW-0653">Protein transport</keyword>
<dbReference type="Proteomes" id="UP001200034">
    <property type="component" value="Unassembled WGS sequence"/>
</dbReference>
<keyword evidence="12" id="KW-0732">Signal</keyword>
<dbReference type="SUPFAM" id="SSF53474">
    <property type="entry name" value="alpha/beta-Hydrolases"/>
    <property type="match status" value="1"/>
</dbReference>
<dbReference type="PANTHER" id="PTHR15495">
    <property type="entry name" value="NEGATIVE REGULATOR OF VESICLE FORMATION-RELATED"/>
    <property type="match status" value="1"/>
</dbReference>
<sequence length="1005" mass="114078">MIVFRNCAVLLVIASICSFIYGIGQLHVEVEANACRMTYMFGEPMFARVRFTANKQFPNYGLYYYYEGARRDNALQQSMTGAPVIFVPGNGGSYKQVRSLASVALRKAREHLEVGIHLDYYTIDFDEELSAVYGGYMYHQQTFLKHCIRSILALYRQPSPIVLIGHSMGGKLAQSVLTDAQISQHINAIISISTPLDQPVLNLDAHLSQFYMDTHTQLSRTRTASNPTNGTNVCQSLHQRQLSEERMASQHLSPKLDNVLLLSTGGGNRDLLVNAGLTSSQFNDLHAMTSAIPRVSLSCDHLSAVWCLQFMQVINRFLFSIAQRRNDDTVIFSSNKQRNMQSALSHFVRRRPRQQSLVNLPSRSNWHEERRLVINKFFTSGLKSHYHELIGLHRQERYKKIAIEALNVESDENWLFGCEAQRHNDTELLTCGKATPLTHLIQRLPNTDIEPRSIAVLDLHNLRKTYQQWSHLLVRLPPGSQRTGYNLDIYDPKERIVDIRIPRWYAYGRRMAINETLQGTLHYKLRIADLVEPYQSLRIHVEPLQCLQPNYRITARLCVPWAAGFERYQTLTSPEQKPGLYVNVPTLMPKHYNTSLNPIMLDFYLDPVCRYRISYEYSYADALSRIVLQYYGWFPAHLVCVLLIVLRNQLDKFQRVGSFNSLKPYIGYLQYTSIYLVTGCRLIKKLILNLKFLPEPESLDYSINVSIIIHCTAIGISILLVLGLWLALTVYGHVFYRLALRLTRLSSTSSNIMLSIMTHLPITYGILTIGVAIGASSGLGLLLAFVFYFLMLSNAYKDYLEDFLWQKAADLVKLTAPVSTAPEQSEEQAVNNSDTEQPLFEDETEADDADTEVEADSEAESMQEAQPAEEKSDEKAAESCVGLQNFPFHVTLLLMLFMLLLLNGPTSFAWLRSRRHGINLPDSSLASSITVLASLSLLLQLRAPQKLRGYWILSVVLYFCAGCVLLYSQAAVYRLNYVIAGAFALLAGQQSLGCLMEKLLPKYLD</sequence>
<evidence type="ECO:0000256" key="4">
    <source>
        <dbReference type="ARBA" id="ARBA00022692"/>
    </source>
</evidence>
<evidence type="ECO:0000256" key="5">
    <source>
        <dbReference type="ARBA" id="ARBA00022801"/>
    </source>
</evidence>
<evidence type="ECO:0000256" key="3">
    <source>
        <dbReference type="ARBA" id="ARBA00022448"/>
    </source>
</evidence>
<dbReference type="PANTHER" id="PTHR15495:SF7">
    <property type="entry name" value="GPI INOSITOL-DEACYLASE"/>
    <property type="match status" value="1"/>
</dbReference>
<evidence type="ECO:0000256" key="11">
    <source>
        <dbReference type="SAM" id="MobiDB-lite"/>
    </source>
</evidence>
<feature type="signal peptide" evidence="12">
    <location>
        <begin position="1"/>
        <end position="22"/>
    </location>
</feature>
<proteinExistence type="inferred from homology"/>
<keyword evidence="4 10" id="KW-0812">Transmembrane</keyword>
<feature type="compositionally biased region" description="Polar residues" evidence="11">
    <location>
        <begin position="820"/>
        <end position="836"/>
    </location>
</feature>
<keyword evidence="8 10" id="KW-1133">Transmembrane helix</keyword>
<feature type="transmembrane region" description="Helical" evidence="10">
    <location>
        <begin position="630"/>
        <end position="647"/>
    </location>
</feature>
<evidence type="ECO:0000256" key="7">
    <source>
        <dbReference type="ARBA" id="ARBA00022927"/>
    </source>
</evidence>
<comment type="similarity">
    <text evidence="2 10">Belongs to the GPI inositol-deacylase family.</text>
</comment>
<evidence type="ECO:0000256" key="8">
    <source>
        <dbReference type="ARBA" id="ARBA00022989"/>
    </source>
</evidence>
<dbReference type="GO" id="GO:0006505">
    <property type="term" value="P:GPI anchor metabolic process"/>
    <property type="evidence" value="ECO:0007669"/>
    <property type="project" value="TreeGrafter"/>
</dbReference>
<keyword evidence="5 10" id="KW-0378">Hydrolase</keyword>
<evidence type="ECO:0000256" key="1">
    <source>
        <dbReference type="ARBA" id="ARBA00004477"/>
    </source>
</evidence>
<keyword evidence="15" id="KW-1185">Reference proteome</keyword>
<feature type="chain" id="PRO_5042228718" description="GPI inositol-deacylase" evidence="12">
    <location>
        <begin position="23"/>
        <end position="1005"/>
    </location>
</feature>